<dbReference type="RefSeq" id="WP_176212674.1">
    <property type="nucleotide sequence ID" value="NZ_FWXH01000006.1"/>
</dbReference>
<keyword evidence="3" id="KW-1185">Reference proteome</keyword>
<dbReference type="AlphaFoldDB" id="A0A1W1XJM8"/>
<dbReference type="SMART" id="SM00901">
    <property type="entry name" value="FRG"/>
    <property type="match status" value="1"/>
</dbReference>
<sequence>MTDKVINSIGDLISEIKLINPNQNCILWFRGHSDKDWHLIPSVQRENYQKSEQFLMNDFYMRATVALKEKPSYDNYSGWISIMQHFGLPTRLLDWSQSPLIAAFFATHEYLKYPQKDACIWVLKPGLLNEIEGFGGYIYPMDAKTVLEMIYPAFKPYNSRYRDVGEKIIACNPVENNMRIYTQQSAFTVHNSLKELSSLNVPELIDRLIIPANKKEKIFNELKICGIKLRNIYPDAEHIAEELKEFYR</sequence>
<dbReference type="EMBL" id="FWXH01000006">
    <property type="protein sequence ID" value="SMC24007.1"/>
    <property type="molecule type" value="Genomic_DNA"/>
</dbReference>
<accession>A0A1W1XJM8</accession>
<gene>
    <name evidence="2" type="ORF">SAMN02745134_02064</name>
</gene>
<protein>
    <submittedName>
        <fullName evidence="2">FRG domain-containing protein</fullName>
    </submittedName>
</protein>
<dbReference type="Proteomes" id="UP000192468">
    <property type="component" value="Unassembled WGS sequence"/>
</dbReference>
<reference evidence="2 3" key="1">
    <citation type="submission" date="2017-04" db="EMBL/GenBank/DDBJ databases">
        <authorList>
            <person name="Afonso C.L."/>
            <person name="Miller P.J."/>
            <person name="Scott M.A."/>
            <person name="Spackman E."/>
            <person name="Goraichik I."/>
            <person name="Dimitrov K.M."/>
            <person name="Suarez D.L."/>
            <person name="Swayne D.E."/>
        </authorList>
    </citation>
    <scope>NUCLEOTIDE SEQUENCE [LARGE SCALE GENOMIC DNA]</scope>
    <source>
        <strain evidence="2 3">DSM 12555</strain>
    </source>
</reference>
<dbReference type="InterPro" id="IPR014966">
    <property type="entry name" value="FRG-dom"/>
</dbReference>
<dbReference type="Pfam" id="PF08867">
    <property type="entry name" value="FRG"/>
    <property type="match status" value="1"/>
</dbReference>
<evidence type="ECO:0000313" key="2">
    <source>
        <dbReference type="EMBL" id="SMC24007.1"/>
    </source>
</evidence>
<organism evidence="2 3">
    <name type="scientific">Clostridium acidisoli DSM 12555</name>
    <dbReference type="NCBI Taxonomy" id="1121291"/>
    <lineage>
        <taxon>Bacteria</taxon>
        <taxon>Bacillati</taxon>
        <taxon>Bacillota</taxon>
        <taxon>Clostridia</taxon>
        <taxon>Eubacteriales</taxon>
        <taxon>Clostridiaceae</taxon>
        <taxon>Clostridium</taxon>
    </lineage>
</organism>
<dbReference type="STRING" id="1121291.SAMN02745134_02064"/>
<evidence type="ECO:0000259" key="1">
    <source>
        <dbReference type="SMART" id="SM00901"/>
    </source>
</evidence>
<evidence type="ECO:0000313" key="3">
    <source>
        <dbReference type="Proteomes" id="UP000192468"/>
    </source>
</evidence>
<name>A0A1W1XJM8_9CLOT</name>
<feature type="domain" description="FRG" evidence="1">
    <location>
        <begin position="23"/>
        <end position="121"/>
    </location>
</feature>
<proteinExistence type="predicted"/>